<feature type="compositionally biased region" description="Polar residues" evidence="1">
    <location>
        <begin position="43"/>
        <end position="56"/>
    </location>
</feature>
<keyword evidence="2" id="KW-1133">Transmembrane helix</keyword>
<proteinExistence type="predicted"/>
<keyword evidence="2" id="KW-0812">Transmembrane</keyword>
<reference evidence="4" key="1">
    <citation type="journal article" date="2019" name="Int. J. Syst. Evol. Microbiol.">
        <title>The Global Catalogue of Microorganisms (GCM) 10K type strain sequencing project: providing services to taxonomists for standard genome sequencing and annotation.</title>
        <authorList>
            <consortium name="The Broad Institute Genomics Platform"/>
            <consortium name="The Broad Institute Genome Sequencing Center for Infectious Disease"/>
            <person name="Wu L."/>
            <person name="Ma J."/>
        </authorList>
    </citation>
    <scope>NUCLEOTIDE SEQUENCE [LARGE SCALE GENOMIC DNA]</scope>
    <source>
        <strain evidence="4">JCM 11444</strain>
    </source>
</reference>
<keyword evidence="2" id="KW-0472">Membrane</keyword>
<gene>
    <name evidence="3" type="ORF">GCM10009575_002010</name>
</gene>
<dbReference type="EMBL" id="BAAAID010000001">
    <property type="protein sequence ID" value="GAA0915081.1"/>
    <property type="molecule type" value="Genomic_DNA"/>
</dbReference>
<dbReference type="Proteomes" id="UP001500418">
    <property type="component" value="Unassembled WGS sequence"/>
</dbReference>
<feature type="compositionally biased region" description="Low complexity" evidence="1">
    <location>
        <begin position="77"/>
        <end position="90"/>
    </location>
</feature>
<evidence type="ECO:0000313" key="3">
    <source>
        <dbReference type="EMBL" id="GAA0915081.1"/>
    </source>
</evidence>
<sequence length="90" mass="9648">MATLLYRLGAFGAQRWRTTTVGWLFVLGAVVGLGVEFHGSFQNSGSIPGSPAQTALTRMDRPWPDPNGIGDPDARRSGGSRARSAWTKVC</sequence>
<organism evidence="3 4">
    <name type="scientific">Streptomyces rhizosphaericus</name>
    <dbReference type="NCBI Taxonomy" id="114699"/>
    <lineage>
        <taxon>Bacteria</taxon>
        <taxon>Bacillati</taxon>
        <taxon>Actinomycetota</taxon>
        <taxon>Actinomycetes</taxon>
        <taxon>Kitasatosporales</taxon>
        <taxon>Streptomycetaceae</taxon>
        <taxon>Streptomyces</taxon>
        <taxon>Streptomyces violaceusniger group</taxon>
    </lineage>
</organism>
<comment type="caution">
    <text evidence="3">The sequence shown here is derived from an EMBL/GenBank/DDBJ whole genome shotgun (WGS) entry which is preliminary data.</text>
</comment>
<protein>
    <submittedName>
        <fullName evidence="3">Uncharacterized protein</fullName>
    </submittedName>
</protein>
<evidence type="ECO:0000313" key="4">
    <source>
        <dbReference type="Proteomes" id="UP001500418"/>
    </source>
</evidence>
<feature type="region of interest" description="Disordered" evidence="1">
    <location>
        <begin position="43"/>
        <end position="90"/>
    </location>
</feature>
<accession>A0ABP3Z4P2</accession>
<keyword evidence="4" id="KW-1185">Reference proteome</keyword>
<evidence type="ECO:0000256" key="1">
    <source>
        <dbReference type="SAM" id="MobiDB-lite"/>
    </source>
</evidence>
<feature type="transmembrane region" description="Helical" evidence="2">
    <location>
        <begin position="21"/>
        <end position="41"/>
    </location>
</feature>
<name>A0ABP3Z4P2_9ACTN</name>
<evidence type="ECO:0000256" key="2">
    <source>
        <dbReference type="SAM" id="Phobius"/>
    </source>
</evidence>